<dbReference type="InterPro" id="IPR052298">
    <property type="entry name" value="ZMYND10"/>
</dbReference>
<reference evidence="6 7" key="1">
    <citation type="journal article" date="2017" name="Curr. Biol.">
        <title>The Evolution of Venom by Co-option of Single-Copy Genes.</title>
        <authorList>
            <person name="Martinson E.O."/>
            <person name="Mrinalini"/>
            <person name="Kelkar Y.D."/>
            <person name="Chang C.H."/>
            <person name="Werren J.H."/>
        </authorList>
    </citation>
    <scope>NUCLEOTIDE SEQUENCE [LARGE SCALE GENOMIC DNA]</scope>
    <source>
        <strain evidence="6 7">Alberta</strain>
        <tissue evidence="6">Whole body</tissue>
    </source>
</reference>
<evidence type="ECO:0000256" key="2">
    <source>
        <dbReference type="ARBA" id="ARBA00022771"/>
    </source>
</evidence>
<name>A0A232EVU8_9HYME</name>
<dbReference type="GO" id="GO:0036158">
    <property type="term" value="P:outer dynein arm assembly"/>
    <property type="evidence" value="ECO:0007669"/>
    <property type="project" value="TreeGrafter"/>
</dbReference>
<sequence>MSEGEQSILSPWEIDVYIEHLKITDLEDVGTKGWFEYHQRLMLLNQQNVFEISSFREESVKEAFVTFKKIPILIYEAIQIMIWKQKVYPLLIQLCGEPANTFLLFSVFYHEEMAVSLIENVLYHSDSVETMDDSIIDLIDYAVNYITMLLYSETSEPNDKLSSSCLEELEEKKRQIEFDIGIRCISILRYLAEFADNLPLCALSRMLTTNDVPYLLAQLIEMKPWRRRNKEGETMIYNGKWEKIEMSDFNKVCKIEGQVWFGLRELLLNPKCAPYYDITEVRMGQLSKLQKYIQEHVLDQIAPLIDLRRWLSYLSMSSQTPNSQRPINVEVIPEISSSIKEKYNKRWNRLAEHQAKTLFSKDIEHIKSMAQILSEAYDFDKLEIVDSKKCFRCKEVAKNRCSRCKEAWYCGRECQVNDWTNHKTICKNIVKSQEYCDSSD</sequence>
<protein>
    <recommendedName>
        <fullName evidence="5">MYND-type domain-containing protein</fullName>
    </recommendedName>
</protein>
<keyword evidence="1" id="KW-0479">Metal-binding</keyword>
<dbReference type="EMBL" id="NNAY01001950">
    <property type="protein sequence ID" value="OXU22474.1"/>
    <property type="molecule type" value="Genomic_DNA"/>
</dbReference>
<dbReference type="SUPFAM" id="SSF144232">
    <property type="entry name" value="HIT/MYND zinc finger-like"/>
    <property type="match status" value="1"/>
</dbReference>
<dbReference type="GO" id="GO:0008270">
    <property type="term" value="F:zinc ion binding"/>
    <property type="evidence" value="ECO:0007669"/>
    <property type="project" value="UniProtKB-KW"/>
</dbReference>
<keyword evidence="7" id="KW-1185">Reference proteome</keyword>
<evidence type="ECO:0000256" key="4">
    <source>
        <dbReference type="PROSITE-ProRule" id="PRU00134"/>
    </source>
</evidence>
<dbReference type="AlphaFoldDB" id="A0A232EVU8"/>
<comment type="caution">
    <text evidence="6">The sequence shown here is derived from an EMBL/GenBank/DDBJ whole genome shotgun (WGS) entry which is preliminary data.</text>
</comment>
<accession>A0A232EVU8</accession>
<dbReference type="Proteomes" id="UP000215335">
    <property type="component" value="Unassembled WGS sequence"/>
</dbReference>
<gene>
    <name evidence="6" type="ORF">TSAR_008131</name>
</gene>
<feature type="domain" description="MYND-type" evidence="5">
    <location>
        <begin position="390"/>
        <end position="426"/>
    </location>
</feature>
<dbReference type="PANTHER" id="PTHR13244">
    <property type="entry name" value="ZINC FINGER MYND DOMAIN CONTAINING PROTEIN 10"/>
    <property type="match status" value="1"/>
</dbReference>
<dbReference type="PROSITE" id="PS01360">
    <property type="entry name" value="ZF_MYND_1"/>
    <property type="match status" value="1"/>
</dbReference>
<organism evidence="6 7">
    <name type="scientific">Trichomalopsis sarcophagae</name>
    <dbReference type="NCBI Taxonomy" id="543379"/>
    <lineage>
        <taxon>Eukaryota</taxon>
        <taxon>Metazoa</taxon>
        <taxon>Ecdysozoa</taxon>
        <taxon>Arthropoda</taxon>
        <taxon>Hexapoda</taxon>
        <taxon>Insecta</taxon>
        <taxon>Pterygota</taxon>
        <taxon>Neoptera</taxon>
        <taxon>Endopterygota</taxon>
        <taxon>Hymenoptera</taxon>
        <taxon>Apocrita</taxon>
        <taxon>Proctotrupomorpha</taxon>
        <taxon>Chalcidoidea</taxon>
        <taxon>Pteromalidae</taxon>
        <taxon>Pteromalinae</taxon>
        <taxon>Trichomalopsis</taxon>
    </lineage>
</organism>
<dbReference type="PANTHER" id="PTHR13244:SF7">
    <property type="entry name" value="ZINC FINGER MYND DOMAIN-CONTAINING PROTEIN 10"/>
    <property type="match status" value="1"/>
</dbReference>
<evidence type="ECO:0000256" key="1">
    <source>
        <dbReference type="ARBA" id="ARBA00022723"/>
    </source>
</evidence>
<evidence type="ECO:0000256" key="3">
    <source>
        <dbReference type="ARBA" id="ARBA00022833"/>
    </source>
</evidence>
<dbReference type="PROSITE" id="PS50865">
    <property type="entry name" value="ZF_MYND_2"/>
    <property type="match status" value="1"/>
</dbReference>
<proteinExistence type="predicted"/>
<evidence type="ECO:0000313" key="6">
    <source>
        <dbReference type="EMBL" id="OXU22474.1"/>
    </source>
</evidence>
<evidence type="ECO:0000313" key="7">
    <source>
        <dbReference type="Proteomes" id="UP000215335"/>
    </source>
</evidence>
<dbReference type="GO" id="GO:0005737">
    <property type="term" value="C:cytoplasm"/>
    <property type="evidence" value="ECO:0007669"/>
    <property type="project" value="TreeGrafter"/>
</dbReference>
<dbReference type="Gene3D" id="6.10.140.2220">
    <property type="match status" value="1"/>
</dbReference>
<evidence type="ECO:0000259" key="5">
    <source>
        <dbReference type="PROSITE" id="PS50865"/>
    </source>
</evidence>
<keyword evidence="3" id="KW-0862">Zinc</keyword>
<dbReference type="GO" id="GO:0036159">
    <property type="term" value="P:inner dynein arm assembly"/>
    <property type="evidence" value="ECO:0007669"/>
    <property type="project" value="TreeGrafter"/>
</dbReference>
<dbReference type="GO" id="GO:0034451">
    <property type="term" value="C:centriolar satellite"/>
    <property type="evidence" value="ECO:0007669"/>
    <property type="project" value="TreeGrafter"/>
</dbReference>
<keyword evidence="2 4" id="KW-0863">Zinc-finger</keyword>
<dbReference type="GO" id="GO:0044458">
    <property type="term" value="P:motile cilium assembly"/>
    <property type="evidence" value="ECO:0007669"/>
    <property type="project" value="TreeGrafter"/>
</dbReference>
<dbReference type="OrthoDB" id="432970at2759"/>
<dbReference type="InterPro" id="IPR002893">
    <property type="entry name" value="Znf_MYND"/>
</dbReference>
<dbReference type="Pfam" id="PF01753">
    <property type="entry name" value="zf-MYND"/>
    <property type="match status" value="1"/>
</dbReference>
<dbReference type="STRING" id="543379.A0A232EVU8"/>